<dbReference type="Gene3D" id="3.90.850.10">
    <property type="entry name" value="Fumarylacetoacetase-like, C-terminal domain"/>
    <property type="match status" value="1"/>
</dbReference>
<dbReference type="PANTHER" id="PTHR42796">
    <property type="entry name" value="FUMARYLACETOACETATE HYDROLASE DOMAIN-CONTAINING PROTEIN 2A-RELATED"/>
    <property type="match status" value="1"/>
</dbReference>
<evidence type="ECO:0000256" key="1">
    <source>
        <dbReference type="ARBA" id="ARBA00010211"/>
    </source>
</evidence>
<dbReference type="OrthoDB" id="1322593at2"/>
<dbReference type="Proteomes" id="UP000295620">
    <property type="component" value="Unassembled WGS sequence"/>
</dbReference>
<dbReference type="GO" id="GO:0003824">
    <property type="term" value="F:catalytic activity"/>
    <property type="evidence" value="ECO:0007669"/>
    <property type="project" value="InterPro"/>
</dbReference>
<dbReference type="PANTHER" id="PTHR42796:SF4">
    <property type="entry name" value="FUMARYLACETOACETATE HYDROLASE DOMAIN-CONTAINING PROTEIN 2A"/>
    <property type="match status" value="1"/>
</dbReference>
<reference evidence="4 5" key="1">
    <citation type="submission" date="2019-03" db="EMBL/GenBank/DDBJ databases">
        <title>Genomic Encyclopedia of Archaeal and Bacterial Type Strains, Phase II (KMG-II): from individual species to whole genera.</title>
        <authorList>
            <person name="Goeker M."/>
        </authorList>
    </citation>
    <scope>NUCLEOTIDE SEQUENCE [LARGE SCALE GENOMIC DNA]</scope>
    <source>
        <strain evidence="4 5">DSM 19035</strain>
    </source>
</reference>
<dbReference type="InterPro" id="IPR036663">
    <property type="entry name" value="Fumarylacetoacetase_C_sf"/>
</dbReference>
<dbReference type="RefSeq" id="WP_133574306.1">
    <property type="nucleotide sequence ID" value="NZ_SNYC01000003.1"/>
</dbReference>
<dbReference type="InterPro" id="IPR051121">
    <property type="entry name" value="FAH"/>
</dbReference>
<dbReference type="Pfam" id="PF01557">
    <property type="entry name" value="FAA_hydrolase"/>
    <property type="match status" value="1"/>
</dbReference>
<dbReference type="AlphaFoldDB" id="A0A4V3D1H5"/>
<feature type="domain" description="Fumarylacetoacetase-like C-terminal" evidence="3">
    <location>
        <begin position="146"/>
        <end position="407"/>
    </location>
</feature>
<evidence type="ECO:0000256" key="2">
    <source>
        <dbReference type="ARBA" id="ARBA00022723"/>
    </source>
</evidence>
<keyword evidence="5" id="KW-1185">Reference proteome</keyword>
<proteinExistence type="inferred from homology"/>
<evidence type="ECO:0000313" key="5">
    <source>
        <dbReference type="Proteomes" id="UP000295620"/>
    </source>
</evidence>
<dbReference type="EMBL" id="SNYC01000003">
    <property type="protein sequence ID" value="TDQ11213.1"/>
    <property type="molecule type" value="Genomic_DNA"/>
</dbReference>
<dbReference type="GO" id="GO:0046872">
    <property type="term" value="F:metal ion binding"/>
    <property type="evidence" value="ECO:0007669"/>
    <property type="project" value="UniProtKB-KW"/>
</dbReference>
<dbReference type="GO" id="GO:0044281">
    <property type="term" value="P:small molecule metabolic process"/>
    <property type="evidence" value="ECO:0007669"/>
    <property type="project" value="UniProtKB-ARBA"/>
</dbReference>
<comment type="similarity">
    <text evidence="1">Belongs to the FAH family.</text>
</comment>
<dbReference type="SUPFAM" id="SSF56529">
    <property type="entry name" value="FAH"/>
    <property type="match status" value="1"/>
</dbReference>
<comment type="caution">
    <text evidence="4">The sequence shown here is derived from an EMBL/GenBank/DDBJ whole genome shotgun (WGS) entry which is preliminary data.</text>
</comment>
<gene>
    <name evidence="4" type="ORF">ATK78_0329</name>
</gene>
<sequence length="409" mass="45565">MNRILIGLLIGSLLLILDFYPAHSRFLPSLEILKNRKQLPKTITGRIAETTVPKNTLQILKSPEEALTLSRFAKGGQVHTLAVLEDDGKNVTGVDLSSELKRYDQNSFEVIKNLGFDDVVKLIRTSTKKVTVKYQDLLPGVAGDKHLAIGINYAEHGKETGQVKPFMFPKYVSTDPAIHQLTYTKGWLLDHEVELGIVFPEAVCSTADLNHMLIGFLVVNDFTDRATLMRKMDSQNVTGGRGFPDAKSKKGFLPTGPYLVVPRNWRKFIKELKLKLSVNGSVRQNGSAKDMVWDLDKIVERSLSVKGEKKSYYQGKMVKLFEGNCIPANSIIITGTPSGVVFNAPAKGFIFGAVTQYIFTGGFFSAKMHPYILQKYLEKEMTNPRYLKPGDEVKSSVNFLGTIKTSVKE</sequence>
<evidence type="ECO:0000259" key="3">
    <source>
        <dbReference type="Pfam" id="PF01557"/>
    </source>
</evidence>
<keyword evidence="2" id="KW-0479">Metal-binding</keyword>
<evidence type="ECO:0000313" key="4">
    <source>
        <dbReference type="EMBL" id="TDQ11213.1"/>
    </source>
</evidence>
<protein>
    <submittedName>
        <fullName evidence="4">2-keto-4-pentenoate hydratase/2-oxohepta-3-ene-1,7-dioic acid hydratase in catechol pathway</fullName>
    </submittedName>
</protein>
<dbReference type="InterPro" id="IPR011234">
    <property type="entry name" value="Fumarylacetoacetase-like_C"/>
</dbReference>
<organism evidence="4 5">
    <name type="scientific">Pedobacter metabolipauper</name>
    <dbReference type="NCBI Taxonomy" id="425513"/>
    <lineage>
        <taxon>Bacteria</taxon>
        <taxon>Pseudomonadati</taxon>
        <taxon>Bacteroidota</taxon>
        <taxon>Sphingobacteriia</taxon>
        <taxon>Sphingobacteriales</taxon>
        <taxon>Sphingobacteriaceae</taxon>
        <taxon>Pedobacter</taxon>
    </lineage>
</organism>
<name>A0A4V3D1H5_9SPHI</name>
<accession>A0A4V3D1H5</accession>